<dbReference type="AlphaFoldDB" id="A0A0F9HXT2"/>
<gene>
    <name evidence="2" type="ORF">LCGC14_2009920</name>
</gene>
<dbReference type="GO" id="GO:0016747">
    <property type="term" value="F:acyltransferase activity, transferring groups other than amino-acyl groups"/>
    <property type="evidence" value="ECO:0007669"/>
    <property type="project" value="InterPro"/>
</dbReference>
<dbReference type="Pfam" id="PF00583">
    <property type="entry name" value="Acetyltransf_1"/>
    <property type="match status" value="1"/>
</dbReference>
<evidence type="ECO:0000259" key="1">
    <source>
        <dbReference type="PROSITE" id="PS51186"/>
    </source>
</evidence>
<dbReference type="SUPFAM" id="SSF55729">
    <property type="entry name" value="Acyl-CoA N-acyltransferases (Nat)"/>
    <property type="match status" value="1"/>
</dbReference>
<name>A0A0F9HXT2_9ZZZZ</name>
<comment type="caution">
    <text evidence="2">The sequence shown here is derived from an EMBL/GenBank/DDBJ whole genome shotgun (WGS) entry which is preliminary data.</text>
</comment>
<dbReference type="InterPro" id="IPR000182">
    <property type="entry name" value="GNAT_dom"/>
</dbReference>
<dbReference type="PROSITE" id="PS51186">
    <property type="entry name" value="GNAT"/>
    <property type="match status" value="1"/>
</dbReference>
<dbReference type="Gene3D" id="3.40.630.30">
    <property type="match status" value="1"/>
</dbReference>
<dbReference type="InterPro" id="IPR016181">
    <property type="entry name" value="Acyl_CoA_acyltransferase"/>
</dbReference>
<dbReference type="CDD" id="cd04301">
    <property type="entry name" value="NAT_SF"/>
    <property type="match status" value="1"/>
</dbReference>
<sequence>MVEIRCCQLEEVPQLIKLLKQADLYYEGCDSEVSLENKIWSEFDSILVAVDGDRIVGMVITICDPWISFIYHGCVDPEYQRQGIATQLREEAERRLKENGAKVIVGYVYPKNKRSRILLKKAGYQEDKPALPIYKIL</sequence>
<dbReference type="EMBL" id="LAZR01023022">
    <property type="protein sequence ID" value="KKL79927.1"/>
    <property type="molecule type" value="Genomic_DNA"/>
</dbReference>
<protein>
    <recommendedName>
        <fullName evidence="1">N-acetyltransferase domain-containing protein</fullName>
    </recommendedName>
</protein>
<organism evidence="2">
    <name type="scientific">marine sediment metagenome</name>
    <dbReference type="NCBI Taxonomy" id="412755"/>
    <lineage>
        <taxon>unclassified sequences</taxon>
        <taxon>metagenomes</taxon>
        <taxon>ecological metagenomes</taxon>
    </lineage>
</organism>
<feature type="domain" description="N-acetyltransferase" evidence="1">
    <location>
        <begin position="2"/>
        <end position="137"/>
    </location>
</feature>
<accession>A0A0F9HXT2</accession>
<evidence type="ECO:0000313" key="2">
    <source>
        <dbReference type="EMBL" id="KKL79927.1"/>
    </source>
</evidence>
<proteinExistence type="predicted"/>
<reference evidence="2" key="1">
    <citation type="journal article" date="2015" name="Nature">
        <title>Complex archaea that bridge the gap between prokaryotes and eukaryotes.</title>
        <authorList>
            <person name="Spang A."/>
            <person name="Saw J.H."/>
            <person name="Jorgensen S.L."/>
            <person name="Zaremba-Niedzwiedzka K."/>
            <person name="Martijn J."/>
            <person name="Lind A.E."/>
            <person name="van Eijk R."/>
            <person name="Schleper C."/>
            <person name="Guy L."/>
            <person name="Ettema T.J."/>
        </authorList>
    </citation>
    <scope>NUCLEOTIDE SEQUENCE</scope>
</reference>